<keyword evidence="2" id="KW-0472">Membrane</keyword>
<evidence type="ECO:0000313" key="5">
    <source>
        <dbReference type="Proteomes" id="UP000198896"/>
    </source>
</evidence>
<accession>A0A1I1ZNE5</accession>
<dbReference type="Gene3D" id="3.10.310.50">
    <property type="match status" value="1"/>
</dbReference>
<gene>
    <name evidence="4" type="ORF">SAMN05216245_10449</name>
</gene>
<dbReference type="STRING" id="1123323.SAMN05216245_10449"/>
<feature type="region of interest" description="Disordered" evidence="1">
    <location>
        <begin position="231"/>
        <end position="269"/>
    </location>
</feature>
<feature type="transmembrane region" description="Helical" evidence="2">
    <location>
        <begin position="296"/>
        <end position="322"/>
    </location>
</feature>
<evidence type="ECO:0000256" key="2">
    <source>
        <dbReference type="SAM" id="Phobius"/>
    </source>
</evidence>
<evidence type="ECO:0000313" key="4">
    <source>
        <dbReference type="EMBL" id="SFE33209.1"/>
    </source>
</evidence>
<dbReference type="PANTHER" id="PTHR30373">
    <property type="entry name" value="UPF0603 PROTEIN YGCG"/>
    <property type="match status" value="1"/>
</dbReference>
<keyword evidence="5" id="KW-1185">Reference proteome</keyword>
<reference evidence="4 5" key="1">
    <citation type="submission" date="2016-10" db="EMBL/GenBank/DDBJ databases">
        <authorList>
            <person name="de Groot N.N."/>
        </authorList>
    </citation>
    <scope>NUCLEOTIDE SEQUENCE [LARGE SCALE GENOMIC DNA]</scope>
    <source>
        <strain evidence="4 5">DSM 9236</strain>
    </source>
</reference>
<keyword evidence="2" id="KW-1133">Transmembrane helix</keyword>
<sequence>MKYFLRLLLVAVYAMIAGIWFFVDDEPAGTTVQVPPKPSASSGIYVQDYAGVISAPARTYLRDLGRQLDQKTTAQLTVVTVKSLNGAPLEEYSLKLLRDWGIGNKEKNNGVLLLISTGDRKSRIEVGYGLEGALTDSLTGQIQDRYMIPYFREGTYEEGIARGYEALALRIAKEYNVQLAASGYNNHSSGTVKAGADGQSTAALFEKALKEQNGTENATGNAIIGTEVNRGADSQNGRESAAQQADQPKGQDDDSRNQSVNSGGTAPPVTDPPLLAGAFSVFGFLLMKGEWLVDTFGWVPVIVALLLIDFILFNGAITSLLLRVLGFFFSGGGGSGGGASGGGGYSGGGFGGGSGGGGGSSRSW</sequence>
<dbReference type="EMBL" id="FONL01000004">
    <property type="protein sequence ID" value="SFE33209.1"/>
    <property type="molecule type" value="Genomic_DNA"/>
</dbReference>
<dbReference type="Proteomes" id="UP000198896">
    <property type="component" value="Unassembled WGS sequence"/>
</dbReference>
<feature type="transmembrane region" description="Helical" evidence="2">
    <location>
        <begin position="7"/>
        <end position="23"/>
    </location>
</feature>
<dbReference type="PANTHER" id="PTHR30373:SF2">
    <property type="entry name" value="UPF0603 PROTEIN YGCG"/>
    <property type="match status" value="1"/>
</dbReference>
<evidence type="ECO:0000259" key="3">
    <source>
        <dbReference type="Pfam" id="PF04536"/>
    </source>
</evidence>
<feature type="compositionally biased region" description="Polar residues" evidence="1">
    <location>
        <begin position="232"/>
        <end position="246"/>
    </location>
</feature>
<dbReference type="InterPro" id="IPR007621">
    <property type="entry name" value="TPM_dom"/>
</dbReference>
<organism evidence="4 5">
    <name type="scientific">Succiniclasticum ruminis DSM 9236</name>
    <dbReference type="NCBI Taxonomy" id="1123323"/>
    <lineage>
        <taxon>Bacteria</taxon>
        <taxon>Bacillati</taxon>
        <taxon>Bacillota</taxon>
        <taxon>Negativicutes</taxon>
        <taxon>Acidaminococcales</taxon>
        <taxon>Acidaminococcaceae</taxon>
        <taxon>Succiniclasticum</taxon>
    </lineage>
</organism>
<dbReference type="Pfam" id="PF04536">
    <property type="entry name" value="TPM_phosphatase"/>
    <property type="match status" value="1"/>
</dbReference>
<keyword evidence="2" id="KW-0812">Transmembrane</keyword>
<proteinExistence type="predicted"/>
<dbReference type="RefSeq" id="WP_245763634.1">
    <property type="nucleotide sequence ID" value="NZ_FONL01000004.1"/>
</dbReference>
<feature type="domain" description="TPM" evidence="3">
    <location>
        <begin position="46"/>
        <end position="168"/>
    </location>
</feature>
<protein>
    <submittedName>
        <fullName evidence="4">TLP18.3, Psb32 and MOLO-1 founding protein of phosphatase</fullName>
    </submittedName>
</protein>
<dbReference type="AlphaFoldDB" id="A0A1I1ZNE5"/>
<evidence type="ECO:0000256" key="1">
    <source>
        <dbReference type="SAM" id="MobiDB-lite"/>
    </source>
</evidence>
<name>A0A1I1ZNE5_9FIRM</name>